<dbReference type="SUPFAM" id="SSF56300">
    <property type="entry name" value="Metallo-dependent phosphatases"/>
    <property type="match status" value="1"/>
</dbReference>
<dbReference type="Pfam" id="PF00149">
    <property type="entry name" value="Metallophos"/>
    <property type="match status" value="1"/>
</dbReference>
<sequence>MRIAYWVTPMALCLALMLMMNPMADTYADELIEKPDGMFTMTIYHTNDQHGHTEMYPQMIPTLNEAKEEHGDGLLLYAGDVFSGTLYFNEFHGQDSVAFMNEMGYDAFVPGNHEFDLGDVEDGHPELAAFFEVADFPILGANMDFSEDERLGDLGMEGVSDKAEVGMIHDGIILEHKGEDIGLFGLSTEDTRHISSPMDVSFHDYVETAQAMVDQFEAEGIDKIIALTHLGYDNDLLLAQQVESIDVIVGGHSHTEVDPPTVVTENEDGEDIEPTVVGQAGKHGEHIGWMNVTFDENDDVIEVDGELFATEDRDPDPEAEKMLEPYQEQIEELQNEEIGATVVNDLPNPRHGGGNEESVRANETALGNLITDGQLTAARKIDEDVVMALQNGGGIRTGMTAGDVTVAETINVLPFVKRLTLLDVSGEELIEAFETSVSDSPQENGGFLHVSDGTRLTFDSGQASGERVVSLEVEVDGEYERIEADEQYTVATNNFTAAGGDGYEEFAEAYKDGRGTIVGDTDWEMLRDYMAELGEVDYEVEGRIQDVVSEDE</sequence>
<dbReference type="AlphaFoldDB" id="A0A345C1A7"/>
<dbReference type="InterPro" id="IPR004843">
    <property type="entry name" value="Calcineurin-like_PHP"/>
</dbReference>
<feature type="signal peptide" evidence="2">
    <location>
        <begin position="1"/>
        <end position="24"/>
    </location>
</feature>
<keyword evidence="6" id="KW-1185">Reference proteome</keyword>
<keyword evidence="1 2" id="KW-0732">Signal</keyword>
<dbReference type="PANTHER" id="PTHR11575">
    <property type="entry name" value="5'-NUCLEOTIDASE-RELATED"/>
    <property type="match status" value="1"/>
</dbReference>
<reference evidence="5 6" key="1">
    <citation type="journal article" date="2018" name="J. Microbiol.">
        <title>Salicibibacter kimchii gen. nov., sp. nov., a moderately halophilic and alkalitolerant bacterium in the family Bacillaceae, isolated from kimchi.</title>
        <authorList>
            <person name="Jang J.Y."/>
            <person name="Oh Y.J."/>
            <person name="Lim S.K."/>
            <person name="Park H.K."/>
            <person name="Lee C."/>
            <person name="Kim J.Y."/>
            <person name="Lee M.A."/>
            <person name="Choi H.J."/>
        </authorList>
    </citation>
    <scope>NUCLEOTIDE SEQUENCE [LARGE SCALE GENOMIC DNA]</scope>
    <source>
        <strain evidence="5 6">NKC1-1</strain>
    </source>
</reference>
<dbReference type="Gene3D" id="3.90.780.10">
    <property type="entry name" value="5'-Nucleotidase, C-terminal domain"/>
    <property type="match status" value="1"/>
</dbReference>
<feature type="chain" id="PRO_5016482606" evidence="2">
    <location>
        <begin position="25"/>
        <end position="552"/>
    </location>
</feature>
<protein>
    <submittedName>
        <fullName evidence="5">Bifunctional metallophosphatase/5'-nucleotidase</fullName>
    </submittedName>
</protein>
<organism evidence="5 6">
    <name type="scientific">Salicibibacter kimchii</name>
    <dbReference type="NCBI Taxonomy" id="2099786"/>
    <lineage>
        <taxon>Bacteria</taxon>
        <taxon>Bacillati</taxon>
        <taxon>Bacillota</taxon>
        <taxon>Bacilli</taxon>
        <taxon>Bacillales</taxon>
        <taxon>Bacillaceae</taxon>
        <taxon>Salicibibacter</taxon>
    </lineage>
</organism>
<accession>A0A345C1A7</accession>
<gene>
    <name evidence="5" type="ORF">DT065_13910</name>
</gene>
<dbReference type="GO" id="GO:0000166">
    <property type="term" value="F:nucleotide binding"/>
    <property type="evidence" value="ECO:0007669"/>
    <property type="project" value="UniProtKB-KW"/>
</dbReference>
<dbReference type="PRINTS" id="PR01607">
    <property type="entry name" value="APYRASEFAMLY"/>
</dbReference>
<dbReference type="KEGG" id="rue:DT065_13910"/>
<dbReference type="InterPro" id="IPR029052">
    <property type="entry name" value="Metallo-depent_PP-like"/>
</dbReference>
<dbReference type="InterPro" id="IPR008334">
    <property type="entry name" value="5'-Nucleotdase_C"/>
</dbReference>
<name>A0A345C1A7_9BACI</name>
<dbReference type="InterPro" id="IPR036907">
    <property type="entry name" value="5'-Nucleotdase_C_sf"/>
</dbReference>
<keyword evidence="2" id="KW-0378">Hydrolase</keyword>
<dbReference type="GO" id="GO:0008253">
    <property type="term" value="F:5'-nucleotidase activity"/>
    <property type="evidence" value="ECO:0007669"/>
    <property type="project" value="TreeGrafter"/>
</dbReference>
<feature type="domain" description="5'-Nucleotidase C-terminal" evidence="4">
    <location>
        <begin position="357"/>
        <end position="507"/>
    </location>
</feature>
<dbReference type="PANTHER" id="PTHR11575:SF24">
    <property type="entry name" value="5'-NUCLEOTIDASE"/>
    <property type="match status" value="1"/>
</dbReference>
<dbReference type="EMBL" id="CP031092">
    <property type="protein sequence ID" value="AXF56988.1"/>
    <property type="molecule type" value="Genomic_DNA"/>
</dbReference>
<keyword evidence="2" id="KW-0547">Nucleotide-binding</keyword>
<evidence type="ECO:0000256" key="1">
    <source>
        <dbReference type="ARBA" id="ARBA00022729"/>
    </source>
</evidence>
<proteinExistence type="inferred from homology"/>
<dbReference type="GO" id="GO:0030288">
    <property type="term" value="C:outer membrane-bounded periplasmic space"/>
    <property type="evidence" value="ECO:0007669"/>
    <property type="project" value="TreeGrafter"/>
</dbReference>
<dbReference type="Gene3D" id="3.60.21.10">
    <property type="match status" value="1"/>
</dbReference>
<dbReference type="Proteomes" id="UP000252100">
    <property type="component" value="Chromosome"/>
</dbReference>
<dbReference type="OrthoDB" id="9801679at2"/>
<comment type="similarity">
    <text evidence="2">Belongs to the 5'-nucleotidase family.</text>
</comment>
<dbReference type="GO" id="GO:0009166">
    <property type="term" value="P:nucleotide catabolic process"/>
    <property type="evidence" value="ECO:0007669"/>
    <property type="project" value="InterPro"/>
</dbReference>
<evidence type="ECO:0000256" key="2">
    <source>
        <dbReference type="RuleBase" id="RU362119"/>
    </source>
</evidence>
<evidence type="ECO:0000259" key="4">
    <source>
        <dbReference type="Pfam" id="PF02872"/>
    </source>
</evidence>
<evidence type="ECO:0000313" key="6">
    <source>
        <dbReference type="Proteomes" id="UP000252100"/>
    </source>
</evidence>
<feature type="domain" description="Calcineurin-like phosphoesterase" evidence="3">
    <location>
        <begin position="41"/>
        <end position="255"/>
    </location>
</feature>
<dbReference type="GO" id="GO:0008768">
    <property type="term" value="F:UDP-sugar diphosphatase activity"/>
    <property type="evidence" value="ECO:0007669"/>
    <property type="project" value="TreeGrafter"/>
</dbReference>
<evidence type="ECO:0000259" key="3">
    <source>
        <dbReference type="Pfam" id="PF00149"/>
    </source>
</evidence>
<dbReference type="Pfam" id="PF02872">
    <property type="entry name" value="5_nucleotid_C"/>
    <property type="match status" value="1"/>
</dbReference>
<dbReference type="RefSeq" id="WP_114374402.1">
    <property type="nucleotide sequence ID" value="NZ_CP031092.1"/>
</dbReference>
<dbReference type="SUPFAM" id="SSF55816">
    <property type="entry name" value="5'-nucleotidase (syn. UDP-sugar hydrolase), C-terminal domain"/>
    <property type="match status" value="1"/>
</dbReference>
<evidence type="ECO:0000313" key="5">
    <source>
        <dbReference type="EMBL" id="AXF56988.1"/>
    </source>
</evidence>
<dbReference type="InterPro" id="IPR006179">
    <property type="entry name" value="5_nucleotidase/apyrase"/>
</dbReference>